<evidence type="ECO:0000256" key="1">
    <source>
        <dbReference type="ARBA" id="ARBA00004173"/>
    </source>
</evidence>
<accession>A0A9P0XGA9</accession>
<proteinExistence type="inferred from homology"/>
<reference evidence="12" key="1">
    <citation type="submission" date="2022-05" db="EMBL/GenBank/DDBJ databases">
        <authorList>
            <person name="Okamura Y."/>
        </authorList>
    </citation>
    <scope>NUCLEOTIDE SEQUENCE</scope>
</reference>
<dbReference type="InterPro" id="IPR052137">
    <property type="entry name" value="uS15_ribosomal"/>
</dbReference>
<dbReference type="InterPro" id="IPR000589">
    <property type="entry name" value="Ribosomal_uS15"/>
</dbReference>
<dbReference type="Pfam" id="PF00312">
    <property type="entry name" value="Ribosomal_S15"/>
    <property type="match status" value="1"/>
</dbReference>
<dbReference type="Gene3D" id="1.10.287.10">
    <property type="entry name" value="S15/NS1, RNA-binding"/>
    <property type="match status" value="1"/>
</dbReference>
<feature type="transmembrane region" description="Helical" evidence="11">
    <location>
        <begin position="276"/>
        <end position="297"/>
    </location>
</feature>
<dbReference type="PANTHER" id="PTHR46685">
    <property type="entry name" value="28S RIBOSOMAL PROTEIN S15, MITOCHONDRIAL"/>
    <property type="match status" value="1"/>
</dbReference>
<dbReference type="Proteomes" id="UP001152562">
    <property type="component" value="Unassembled WGS sequence"/>
</dbReference>
<feature type="transmembrane region" description="Helical" evidence="11">
    <location>
        <begin position="309"/>
        <end position="327"/>
    </location>
</feature>
<evidence type="ECO:0000256" key="7">
    <source>
        <dbReference type="ARBA" id="ARBA00035249"/>
    </source>
</evidence>
<dbReference type="EMBL" id="CALOZG010000035">
    <property type="protein sequence ID" value="CAH4033890.1"/>
    <property type="molecule type" value="Genomic_DNA"/>
</dbReference>
<dbReference type="PANTHER" id="PTHR46685:SF1">
    <property type="entry name" value="SMALL RIBOSOMAL SUBUNIT PROTEIN US15M"/>
    <property type="match status" value="1"/>
</dbReference>
<evidence type="ECO:0000256" key="10">
    <source>
        <dbReference type="SAM" id="MobiDB-lite"/>
    </source>
</evidence>
<dbReference type="GO" id="GO:0005763">
    <property type="term" value="C:mitochondrial small ribosomal subunit"/>
    <property type="evidence" value="ECO:0007669"/>
    <property type="project" value="TreeGrafter"/>
</dbReference>
<evidence type="ECO:0000256" key="6">
    <source>
        <dbReference type="ARBA" id="ARBA00023274"/>
    </source>
</evidence>
<evidence type="ECO:0000313" key="12">
    <source>
        <dbReference type="EMBL" id="CAH4033890.1"/>
    </source>
</evidence>
<keyword evidence="6" id="KW-0687">Ribonucleoprotein</keyword>
<keyword evidence="9" id="KW-0175">Coiled coil</keyword>
<name>A0A9P0XGA9_PIEBR</name>
<feature type="region of interest" description="Disordered" evidence="10">
    <location>
        <begin position="357"/>
        <end position="380"/>
    </location>
</feature>
<evidence type="ECO:0000256" key="5">
    <source>
        <dbReference type="ARBA" id="ARBA00023128"/>
    </source>
</evidence>
<evidence type="ECO:0000256" key="4">
    <source>
        <dbReference type="ARBA" id="ARBA00022980"/>
    </source>
</evidence>
<keyword evidence="4" id="KW-0689">Ribosomal protein</keyword>
<feature type="transmembrane region" description="Helical" evidence="11">
    <location>
        <begin position="129"/>
        <end position="152"/>
    </location>
</feature>
<dbReference type="SUPFAM" id="SSF47060">
    <property type="entry name" value="S15/NS1 RNA-binding domain"/>
    <property type="match status" value="1"/>
</dbReference>
<evidence type="ECO:0000256" key="2">
    <source>
        <dbReference type="ARBA" id="ARBA00008434"/>
    </source>
</evidence>
<comment type="similarity">
    <text evidence="2">Belongs to the universal ribosomal protein uS15 family.</text>
</comment>
<keyword evidence="3" id="KW-0809">Transit peptide</keyword>
<dbReference type="GO" id="GO:0032543">
    <property type="term" value="P:mitochondrial translation"/>
    <property type="evidence" value="ECO:0007669"/>
    <property type="project" value="TreeGrafter"/>
</dbReference>
<dbReference type="GO" id="GO:0003723">
    <property type="term" value="F:RNA binding"/>
    <property type="evidence" value="ECO:0007669"/>
    <property type="project" value="TreeGrafter"/>
</dbReference>
<organism evidence="12 13">
    <name type="scientific">Pieris brassicae</name>
    <name type="common">White butterfly</name>
    <name type="synonym">Large white butterfly</name>
    <dbReference type="NCBI Taxonomy" id="7116"/>
    <lineage>
        <taxon>Eukaryota</taxon>
        <taxon>Metazoa</taxon>
        <taxon>Ecdysozoa</taxon>
        <taxon>Arthropoda</taxon>
        <taxon>Hexapoda</taxon>
        <taxon>Insecta</taxon>
        <taxon>Pterygota</taxon>
        <taxon>Neoptera</taxon>
        <taxon>Endopterygota</taxon>
        <taxon>Lepidoptera</taxon>
        <taxon>Glossata</taxon>
        <taxon>Ditrysia</taxon>
        <taxon>Papilionoidea</taxon>
        <taxon>Pieridae</taxon>
        <taxon>Pierinae</taxon>
        <taxon>Pieris</taxon>
    </lineage>
</organism>
<dbReference type="InterPro" id="IPR009068">
    <property type="entry name" value="uS15_NS1_RNA-bd_sf"/>
</dbReference>
<feature type="coiled-coil region" evidence="9">
    <location>
        <begin position="702"/>
        <end position="729"/>
    </location>
</feature>
<keyword evidence="5" id="KW-0496">Mitochondrion</keyword>
<gene>
    <name evidence="12" type="ORF">PIBRA_LOCUS10121</name>
</gene>
<keyword evidence="11" id="KW-1133">Transmembrane helix</keyword>
<feature type="transmembrane region" description="Helical" evidence="11">
    <location>
        <begin position="87"/>
        <end position="109"/>
    </location>
</feature>
<feature type="transmembrane region" description="Helical" evidence="11">
    <location>
        <begin position="254"/>
        <end position="270"/>
    </location>
</feature>
<evidence type="ECO:0000256" key="9">
    <source>
        <dbReference type="SAM" id="Coils"/>
    </source>
</evidence>
<sequence length="739" mass="84579">MGYSDVNWFVDLARLGYYKLAAAVQTDTEQIQRPRNGLRHAPSKEIKTKVAPMDTESLVLWRRPLTTLEYFFRELFILCSTGLRRLLAYKGLAVSLIVLVSGVATSFYVNGPHQPFVQEAVLTLAWWGWWVVLGVCSSVGLGTGLHTFLLYLGPHIARVTLAAYECGGLNFPSPPYPNDIICPSEIDPQNTVSIWNIMAKVRIESMMWGIGTALGELPPYFMARAARLSGGGVAELTADDDSKTGRAKVMIQKLVQRVGFAGILACASIPNPLFDLAGLTCGHFLVPFWTFFGATLLGKAVIKMHIQKMFVIIAFNETLVGQVLQWVERIPYIGPKLEAPLLDECTRTELQQTLRKEKGQEEGLGFEGRRSGRTRTAEDRQDSTASVVHYDALYSINQIHNRALFVIKVIEKMPKALRSDARNMILKVLAFMIEEKSLQAPIIPFEKLYERITAAVLPQWCARLIAMFKRFTSLIIPNRGVKQLVNIKWVRPDYVPAYKPEKSGDLEGLPKNAEKCAGVDYNLSEELIDAPEAVKQIFSVAHLGRKEYKALVQKELTDRVRRHKYDENTAETRIARITGHIRCLQETMDLFPRNVKTKKVVQELIDKRKKLLKFLRQYDYKKFEWLLEKLNLEYKAHPESYHKLSRRESLRRLTEMHCDQIRNRKLDDYRNLLESQQGPHLQEKLNSLKFIRSEQIELQLPITVNEQDIKKVETQLEEWKAKEAIKQQARQKKKNLLID</sequence>
<evidence type="ECO:0000256" key="3">
    <source>
        <dbReference type="ARBA" id="ARBA00022946"/>
    </source>
</evidence>
<evidence type="ECO:0000256" key="11">
    <source>
        <dbReference type="SAM" id="Phobius"/>
    </source>
</evidence>
<dbReference type="SMART" id="SM01387">
    <property type="entry name" value="Ribosomal_S15"/>
    <property type="match status" value="1"/>
</dbReference>
<keyword evidence="13" id="KW-1185">Reference proteome</keyword>
<evidence type="ECO:0000256" key="8">
    <source>
        <dbReference type="ARBA" id="ARBA00035528"/>
    </source>
</evidence>
<dbReference type="AlphaFoldDB" id="A0A9P0XGA9"/>
<comment type="caution">
    <text evidence="12">The sequence shown here is derived from an EMBL/GenBank/DDBJ whole genome shotgun (WGS) entry which is preliminary data.</text>
</comment>
<keyword evidence="11" id="KW-0472">Membrane</keyword>
<evidence type="ECO:0000313" key="13">
    <source>
        <dbReference type="Proteomes" id="UP001152562"/>
    </source>
</evidence>
<comment type="subcellular location">
    <subcellularLocation>
        <location evidence="1">Mitochondrion</location>
    </subcellularLocation>
</comment>
<keyword evidence="11" id="KW-0812">Transmembrane</keyword>
<dbReference type="GO" id="GO:0003735">
    <property type="term" value="F:structural constituent of ribosome"/>
    <property type="evidence" value="ECO:0007669"/>
    <property type="project" value="InterPro"/>
</dbReference>
<protein>
    <recommendedName>
        <fullName evidence="7">Small ribosomal subunit protein uS15m</fullName>
    </recommendedName>
    <alternativeName>
        <fullName evidence="8">28S ribosomal protein S15, mitochondrial</fullName>
    </alternativeName>
</protein>